<dbReference type="OrthoDB" id="298211at2759"/>
<evidence type="ECO:0000313" key="2">
    <source>
        <dbReference type="EMBL" id="CAD8136881.1"/>
    </source>
</evidence>
<reference evidence="2" key="1">
    <citation type="submission" date="2021-01" db="EMBL/GenBank/DDBJ databases">
        <authorList>
            <consortium name="Genoscope - CEA"/>
            <person name="William W."/>
        </authorList>
    </citation>
    <scope>NUCLEOTIDE SEQUENCE</scope>
</reference>
<proteinExistence type="predicted"/>
<feature type="transmembrane region" description="Helical" evidence="1">
    <location>
        <begin position="120"/>
        <end position="145"/>
    </location>
</feature>
<dbReference type="AlphaFoldDB" id="A0A8S1S6M7"/>
<accession>A0A8S1S6M7</accession>
<evidence type="ECO:0008006" key="4">
    <source>
        <dbReference type="Google" id="ProtNLM"/>
    </source>
</evidence>
<gene>
    <name evidence="2" type="ORF">POCTA_138.1.T0080077</name>
</gene>
<feature type="transmembrane region" description="Helical" evidence="1">
    <location>
        <begin position="157"/>
        <end position="173"/>
    </location>
</feature>
<keyword evidence="1" id="KW-0472">Membrane</keyword>
<organism evidence="2 3">
    <name type="scientific">Paramecium octaurelia</name>
    <dbReference type="NCBI Taxonomy" id="43137"/>
    <lineage>
        <taxon>Eukaryota</taxon>
        <taxon>Sar</taxon>
        <taxon>Alveolata</taxon>
        <taxon>Ciliophora</taxon>
        <taxon>Intramacronucleata</taxon>
        <taxon>Oligohymenophorea</taxon>
        <taxon>Peniculida</taxon>
        <taxon>Parameciidae</taxon>
        <taxon>Paramecium</taxon>
    </lineage>
</organism>
<name>A0A8S1S6M7_PAROT</name>
<protein>
    <recommendedName>
        <fullName evidence="4">Transmembrane protein</fullName>
    </recommendedName>
</protein>
<sequence>MNIYTLKFEESTLENSYQLHKFNIWQCPILIYTYVLSIIIVGSKLIYQLVIHDYVYLIHKVVILFIVILLCIFFKHFKKFPNLTLLLINFLLVSLETETNQNNTYYQGYLFGCNQMLAHAILFLGSDFLVGLGANVVLAVARAVITYVNEDYLTFQQYLYTILITFGVSGLLYQSELSQRRSYLYQTKDTTWEKILPFVICKPFLIFKFDKEAFSFQQIAINKSLTDSQEMCFDSVGDFLKECKYDKLTLQKYLFQKYEKFNTLINKIECEKLEIYYKKSRMKIKLLIYCADTIRFMIVIEAVDQAFIDLKFRYQNHLKEITQKYNNQLKKLAKLLHKRLKKCKMQMMSEVSISVLEFRILQSLKLTKLTRINMSSLFQKFYQIFHSNYKYKIYFISKQDYVIHTYKPELYYFIISIIRQSNRTSEISFIIDQNQEAQAPQLSLSGIEKLPADHQFLYCQRILFEKHIQVLNSHFWIFKEVHSSFNQLYTFDNISNDQYNLLNQQF</sequence>
<keyword evidence="1" id="KW-1133">Transmembrane helix</keyword>
<comment type="caution">
    <text evidence="2">The sequence shown here is derived from an EMBL/GenBank/DDBJ whole genome shotgun (WGS) entry which is preliminary data.</text>
</comment>
<feature type="transmembrane region" description="Helical" evidence="1">
    <location>
        <begin position="29"/>
        <end position="50"/>
    </location>
</feature>
<evidence type="ECO:0000313" key="3">
    <source>
        <dbReference type="Proteomes" id="UP000683925"/>
    </source>
</evidence>
<keyword evidence="1" id="KW-0812">Transmembrane</keyword>
<dbReference type="Proteomes" id="UP000683925">
    <property type="component" value="Unassembled WGS sequence"/>
</dbReference>
<keyword evidence="3" id="KW-1185">Reference proteome</keyword>
<feature type="transmembrane region" description="Helical" evidence="1">
    <location>
        <begin position="286"/>
        <end position="308"/>
    </location>
</feature>
<dbReference type="OMA" id="YCADTIR"/>
<feature type="transmembrane region" description="Helical" evidence="1">
    <location>
        <begin position="56"/>
        <end position="74"/>
    </location>
</feature>
<dbReference type="EMBL" id="CAJJDP010000007">
    <property type="protein sequence ID" value="CAD8136881.1"/>
    <property type="molecule type" value="Genomic_DNA"/>
</dbReference>
<evidence type="ECO:0000256" key="1">
    <source>
        <dbReference type="SAM" id="Phobius"/>
    </source>
</evidence>